<evidence type="ECO:0000313" key="2">
    <source>
        <dbReference type="Proteomes" id="UP000499080"/>
    </source>
</evidence>
<protein>
    <submittedName>
        <fullName evidence="1">Uncharacterized protein</fullName>
    </submittedName>
</protein>
<comment type="caution">
    <text evidence="1">The sequence shown here is derived from an EMBL/GenBank/DDBJ whole genome shotgun (WGS) entry which is preliminary data.</text>
</comment>
<gene>
    <name evidence="1" type="ORF">AVEN_209769_1</name>
</gene>
<accession>A0A4Y2CDN8</accession>
<dbReference type="Proteomes" id="UP000499080">
    <property type="component" value="Unassembled WGS sequence"/>
</dbReference>
<evidence type="ECO:0000313" key="1">
    <source>
        <dbReference type="EMBL" id="GBM02084.1"/>
    </source>
</evidence>
<proteinExistence type="predicted"/>
<sequence>MGNRNESNEILSDGQTAWYVKMKTPEEYYLYYVPGLRHDFTGVFSPIVLARQLVEFELDMLQHSHSSLRQGKVVYHHLPSCVQARKVTIGINGEFPL</sequence>
<organism evidence="1 2">
    <name type="scientific">Araneus ventricosus</name>
    <name type="common">Orbweaver spider</name>
    <name type="synonym">Epeira ventricosa</name>
    <dbReference type="NCBI Taxonomy" id="182803"/>
    <lineage>
        <taxon>Eukaryota</taxon>
        <taxon>Metazoa</taxon>
        <taxon>Ecdysozoa</taxon>
        <taxon>Arthropoda</taxon>
        <taxon>Chelicerata</taxon>
        <taxon>Arachnida</taxon>
        <taxon>Araneae</taxon>
        <taxon>Araneomorphae</taxon>
        <taxon>Entelegynae</taxon>
        <taxon>Araneoidea</taxon>
        <taxon>Araneidae</taxon>
        <taxon>Araneus</taxon>
    </lineage>
</organism>
<reference evidence="1 2" key="1">
    <citation type="journal article" date="2019" name="Sci. Rep.">
        <title>Orb-weaving spider Araneus ventricosus genome elucidates the spidroin gene catalogue.</title>
        <authorList>
            <person name="Kono N."/>
            <person name="Nakamura H."/>
            <person name="Ohtoshi R."/>
            <person name="Moran D.A.P."/>
            <person name="Shinohara A."/>
            <person name="Yoshida Y."/>
            <person name="Fujiwara M."/>
            <person name="Mori M."/>
            <person name="Tomita M."/>
            <person name="Arakawa K."/>
        </authorList>
    </citation>
    <scope>NUCLEOTIDE SEQUENCE [LARGE SCALE GENOMIC DNA]</scope>
</reference>
<name>A0A4Y2CDN8_ARAVE</name>
<dbReference type="EMBL" id="BGPR01000176">
    <property type="protein sequence ID" value="GBM02084.1"/>
    <property type="molecule type" value="Genomic_DNA"/>
</dbReference>
<keyword evidence="2" id="KW-1185">Reference proteome</keyword>
<dbReference type="AlphaFoldDB" id="A0A4Y2CDN8"/>